<dbReference type="Proteomes" id="UP001164020">
    <property type="component" value="Chromosome"/>
</dbReference>
<reference evidence="1" key="1">
    <citation type="submission" date="2022-12" db="EMBL/GenBank/DDBJ databases">
        <title>Jiella pelagia sp. nov., isolated from phosphonate enriched culture of Northwest Pacific surface seawater.</title>
        <authorList>
            <person name="Shin D.Y."/>
            <person name="Hwang C.Y."/>
        </authorList>
    </citation>
    <scope>NUCLEOTIDE SEQUENCE</scope>
    <source>
        <strain evidence="1">HL-NP1</strain>
    </source>
</reference>
<protein>
    <submittedName>
        <fullName evidence="1">Gene transfer agent family protein</fullName>
    </submittedName>
</protein>
<organism evidence="1 2">
    <name type="scientific">Jiella pelagia</name>
    <dbReference type="NCBI Taxonomy" id="2986949"/>
    <lineage>
        <taxon>Bacteria</taxon>
        <taxon>Pseudomonadati</taxon>
        <taxon>Pseudomonadota</taxon>
        <taxon>Alphaproteobacteria</taxon>
        <taxon>Hyphomicrobiales</taxon>
        <taxon>Aurantimonadaceae</taxon>
        <taxon>Jiella</taxon>
    </lineage>
</organism>
<dbReference type="Pfam" id="PF11836">
    <property type="entry name" value="Phage_TAC_11"/>
    <property type="match status" value="1"/>
</dbReference>
<sequence length="109" mass="11944">MSRSANVDLTCWDGTYTFKLGIAQIELLQEKCDAGPQHIFSRLGDGTWKIQDIRETLRLGLIGAGMKQQQALELIVRHVDSVPMLENIETARAAILAALVGAPDEKPGK</sequence>
<evidence type="ECO:0000313" key="2">
    <source>
        <dbReference type="Proteomes" id="UP001164020"/>
    </source>
</evidence>
<keyword evidence="2" id="KW-1185">Reference proteome</keyword>
<name>A0ABY7BU21_9HYPH</name>
<proteinExistence type="predicted"/>
<accession>A0ABY7BU21</accession>
<dbReference type="EMBL" id="CP114029">
    <property type="protein sequence ID" value="WAP67231.1"/>
    <property type="molecule type" value="Genomic_DNA"/>
</dbReference>
<gene>
    <name evidence="1" type="ORF">OH818_16780</name>
</gene>
<evidence type="ECO:0000313" key="1">
    <source>
        <dbReference type="EMBL" id="WAP67231.1"/>
    </source>
</evidence>
<dbReference type="RefSeq" id="WP_268879683.1">
    <property type="nucleotide sequence ID" value="NZ_CP114029.1"/>
</dbReference>
<dbReference type="InterPro" id="IPR021791">
    <property type="entry name" value="Phage_TAC_11"/>
</dbReference>